<dbReference type="InterPro" id="IPR036390">
    <property type="entry name" value="WH_DNA-bd_sf"/>
</dbReference>
<dbReference type="Gene3D" id="3.40.190.10">
    <property type="entry name" value="Periplasmic binding protein-like II"/>
    <property type="match status" value="2"/>
</dbReference>
<name>A0ABV2WH94_9NOCA</name>
<feature type="domain" description="HTH lysR-type" evidence="6">
    <location>
        <begin position="1"/>
        <end position="57"/>
    </location>
</feature>
<evidence type="ECO:0000256" key="2">
    <source>
        <dbReference type="ARBA" id="ARBA00023015"/>
    </source>
</evidence>
<dbReference type="PROSITE" id="PS50931">
    <property type="entry name" value="HTH_LYSR"/>
    <property type="match status" value="1"/>
</dbReference>
<proteinExistence type="inferred from homology"/>
<comment type="similarity">
    <text evidence="1">Belongs to the LysR transcriptional regulatory family.</text>
</comment>
<dbReference type="Pfam" id="PF00126">
    <property type="entry name" value="HTH_1"/>
    <property type="match status" value="1"/>
</dbReference>
<dbReference type="RefSeq" id="WP_051714554.1">
    <property type="nucleotide sequence ID" value="NZ_JBEYBD010000002.1"/>
</dbReference>
<dbReference type="InterPro" id="IPR000847">
    <property type="entry name" value="LysR_HTH_N"/>
</dbReference>
<keyword evidence="8" id="KW-1185">Reference proteome</keyword>
<evidence type="ECO:0000313" key="8">
    <source>
        <dbReference type="Proteomes" id="UP001550628"/>
    </source>
</evidence>
<evidence type="ECO:0000256" key="4">
    <source>
        <dbReference type="ARBA" id="ARBA00023159"/>
    </source>
</evidence>
<reference evidence="7 8" key="1">
    <citation type="submission" date="2024-06" db="EMBL/GenBank/DDBJ databases">
        <title>The Natural Products Discovery Center: Release of the First 8490 Sequenced Strains for Exploring Actinobacteria Biosynthetic Diversity.</title>
        <authorList>
            <person name="Kalkreuter E."/>
            <person name="Kautsar S.A."/>
            <person name="Yang D."/>
            <person name="Bader C.D."/>
            <person name="Teijaro C.N."/>
            <person name="Fluegel L."/>
            <person name="Davis C.M."/>
            <person name="Simpson J.R."/>
            <person name="Lauterbach L."/>
            <person name="Steele A.D."/>
            <person name="Gui C."/>
            <person name="Meng S."/>
            <person name="Li G."/>
            <person name="Viehrig K."/>
            <person name="Ye F."/>
            <person name="Su P."/>
            <person name="Kiefer A.F."/>
            <person name="Nichols A."/>
            <person name="Cepeda A.J."/>
            <person name="Yan W."/>
            <person name="Fan B."/>
            <person name="Jiang Y."/>
            <person name="Adhikari A."/>
            <person name="Zheng C.-J."/>
            <person name="Schuster L."/>
            <person name="Cowan T.M."/>
            <person name="Smanski M.J."/>
            <person name="Chevrette M.G."/>
            <person name="De Carvalho L.P.S."/>
            <person name="Shen B."/>
        </authorList>
    </citation>
    <scope>NUCLEOTIDE SEQUENCE [LARGE SCALE GENOMIC DNA]</scope>
    <source>
        <strain evidence="7 8">NPDC019708</strain>
    </source>
</reference>
<evidence type="ECO:0000259" key="6">
    <source>
        <dbReference type="PROSITE" id="PS50931"/>
    </source>
</evidence>
<dbReference type="Gene3D" id="1.10.10.10">
    <property type="entry name" value="Winged helix-like DNA-binding domain superfamily/Winged helix DNA-binding domain"/>
    <property type="match status" value="1"/>
</dbReference>
<sequence length="297" mass="31886">MELRQLRYFVVLAEELHFGRAADRLFITTPTLSQQLKVLERELGTPLVLRGRRTELTPAGAALLVSGRAVLRAADEAVRSARRAGGVDDPRLRLGLVNGAPPWLPTRIGELARAAVPGARTVLTSGTTTEQAELLAAGAVDLALLRAPVQLPAAFVRRPVAAEELGILMSATHPLAGASILTPDELDGHELILFPRDVAPGLHDRLLDELRARGVRMRLSDSVLGHAQMVSVLPSRDDVVGVGSLRARRPGLVWRAFPGDPLIVTYVAAWPRDSRHPVLRGVLEMLPAGALTGPAEL</sequence>
<gene>
    <name evidence="7" type="ORF">ABZ510_00225</name>
</gene>
<keyword evidence="3" id="KW-0238">DNA-binding</keyword>
<protein>
    <submittedName>
        <fullName evidence="7">LysR substrate-binding domain-containing protein</fullName>
    </submittedName>
</protein>
<evidence type="ECO:0000256" key="1">
    <source>
        <dbReference type="ARBA" id="ARBA00009437"/>
    </source>
</evidence>
<dbReference type="InterPro" id="IPR036388">
    <property type="entry name" value="WH-like_DNA-bd_sf"/>
</dbReference>
<evidence type="ECO:0000313" key="7">
    <source>
        <dbReference type="EMBL" id="MEU1950257.1"/>
    </source>
</evidence>
<dbReference type="SUPFAM" id="SSF46785">
    <property type="entry name" value="Winged helix' DNA-binding domain"/>
    <property type="match status" value="1"/>
</dbReference>
<dbReference type="Pfam" id="PF03466">
    <property type="entry name" value="LysR_substrate"/>
    <property type="match status" value="1"/>
</dbReference>
<dbReference type="EMBL" id="JBEYBF010000001">
    <property type="protein sequence ID" value="MEU1950257.1"/>
    <property type="molecule type" value="Genomic_DNA"/>
</dbReference>
<dbReference type="SUPFAM" id="SSF53850">
    <property type="entry name" value="Periplasmic binding protein-like II"/>
    <property type="match status" value="1"/>
</dbReference>
<dbReference type="GeneID" id="96243619"/>
<dbReference type="Proteomes" id="UP001550628">
    <property type="component" value="Unassembled WGS sequence"/>
</dbReference>
<accession>A0ABV2WH94</accession>
<evidence type="ECO:0000256" key="5">
    <source>
        <dbReference type="ARBA" id="ARBA00023163"/>
    </source>
</evidence>
<organism evidence="7 8">
    <name type="scientific">Nocardia rhamnosiphila</name>
    <dbReference type="NCBI Taxonomy" id="426716"/>
    <lineage>
        <taxon>Bacteria</taxon>
        <taxon>Bacillati</taxon>
        <taxon>Actinomycetota</taxon>
        <taxon>Actinomycetes</taxon>
        <taxon>Mycobacteriales</taxon>
        <taxon>Nocardiaceae</taxon>
        <taxon>Nocardia</taxon>
    </lineage>
</organism>
<dbReference type="CDD" id="cd08414">
    <property type="entry name" value="PBP2_LTTR_aromatics_like"/>
    <property type="match status" value="1"/>
</dbReference>
<evidence type="ECO:0000256" key="3">
    <source>
        <dbReference type="ARBA" id="ARBA00023125"/>
    </source>
</evidence>
<keyword evidence="2" id="KW-0805">Transcription regulation</keyword>
<dbReference type="InterPro" id="IPR005119">
    <property type="entry name" value="LysR_subst-bd"/>
</dbReference>
<keyword evidence="5" id="KW-0804">Transcription</keyword>
<dbReference type="PANTHER" id="PTHR30346:SF0">
    <property type="entry name" value="HCA OPERON TRANSCRIPTIONAL ACTIVATOR HCAR"/>
    <property type="match status" value="1"/>
</dbReference>
<comment type="caution">
    <text evidence="7">The sequence shown here is derived from an EMBL/GenBank/DDBJ whole genome shotgun (WGS) entry which is preliminary data.</text>
</comment>
<dbReference type="PANTHER" id="PTHR30346">
    <property type="entry name" value="TRANSCRIPTIONAL DUAL REGULATOR HCAR-RELATED"/>
    <property type="match status" value="1"/>
</dbReference>
<keyword evidence="4" id="KW-0010">Activator</keyword>